<organism evidence="2 3">
    <name type="scientific">Halorubrum aquaticum</name>
    <dbReference type="NCBI Taxonomy" id="387340"/>
    <lineage>
        <taxon>Archaea</taxon>
        <taxon>Methanobacteriati</taxon>
        <taxon>Methanobacteriota</taxon>
        <taxon>Stenosarchaea group</taxon>
        <taxon>Halobacteria</taxon>
        <taxon>Halobacteriales</taxon>
        <taxon>Haloferacaceae</taxon>
        <taxon>Halorubrum</taxon>
    </lineage>
</organism>
<evidence type="ECO:0000313" key="2">
    <source>
        <dbReference type="EMBL" id="SFH76840.1"/>
    </source>
</evidence>
<dbReference type="RefSeq" id="WP_149785626.1">
    <property type="nucleotide sequence ID" value="NZ_BAAADP010000003.1"/>
</dbReference>
<dbReference type="Proteomes" id="UP000323537">
    <property type="component" value="Unassembled WGS sequence"/>
</dbReference>
<evidence type="ECO:0000256" key="1">
    <source>
        <dbReference type="SAM" id="Phobius"/>
    </source>
</evidence>
<evidence type="ECO:0000313" key="3">
    <source>
        <dbReference type="Proteomes" id="UP000323537"/>
    </source>
</evidence>
<keyword evidence="1" id="KW-1133">Transmembrane helix</keyword>
<gene>
    <name evidence="2" type="ORF">SAMN04488066_12712</name>
</gene>
<name>A0A1I3CQM9_9EURY</name>
<keyword evidence="3" id="KW-1185">Reference proteome</keyword>
<dbReference type="EMBL" id="FOPZ01000027">
    <property type="protein sequence ID" value="SFH76840.1"/>
    <property type="molecule type" value="Genomic_DNA"/>
</dbReference>
<feature type="transmembrane region" description="Helical" evidence="1">
    <location>
        <begin position="17"/>
        <end position="42"/>
    </location>
</feature>
<accession>A0A1I3CQM9</accession>
<sequence>MLSALPAQFGVPGGPELVILALVLLLLAAPVAIGVAVVFLLFRRRGALEDRVEQLESEVDRLRERVENGK</sequence>
<dbReference type="AlphaFoldDB" id="A0A1I3CQM9"/>
<dbReference type="OrthoDB" id="378676at2157"/>
<reference evidence="2 3" key="1">
    <citation type="submission" date="2016-10" db="EMBL/GenBank/DDBJ databases">
        <authorList>
            <person name="Varghese N."/>
            <person name="Submissions S."/>
        </authorList>
    </citation>
    <scope>NUCLEOTIDE SEQUENCE [LARGE SCALE GENOMIC DNA]</scope>
    <source>
        <strain evidence="2 3">CGMCC 1.6377</strain>
    </source>
</reference>
<protein>
    <submittedName>
        <fullName evidence="2">Uncharacterized protein</fullName>
    </submittedName>
</protein>
<keyword evidence="1" id="KW-0472">Membrane</keyword>
<keyword evidence="1" id="KW-0812">Transmembrane</keyword>
<proteinExistence type="predicted"/>